<feature type="domain" description="AMP-dependent ligase C-terminal" evidence="1">
    <location>
        <begin position="421"/>
        <end position="505"/>
    </location>
</feature>
<sequence length="508" mass="56887">MFVGFELTCNSQSMISSSLHRFCAFVRSWPVVGNASWWGLKVFEGVFLPPRVALAASRVRMGWLGNSSDIHKRFGLRSRQFLDASLPPSETKTLDVSLLRAEQLSRLNALLVVARDRPFYKARLRSICLPLDSLDQLGELPFLTKEDLVGNAPGVPGRIFDLPRNQYSRLHQTSGTRGYPMVVLDTPDDWQWWLRCWDFVLDAARVTDDDVALMAFSFGPFIGFWTAHDALVRRQSTVVPSGGMSSENRLRMITDHHCTVMCCTPTYALHLVEVAKRVGVDLSANSVTRIIVAGEPGGSIDSIRCNIEQAWGAEVFDHTGASEVGAWGFASDDRRGIHVIESEFIAECLVFDDASPRGRVAAEGEQAELVLTNLGRLGGPAIRYRTGDIVRGYRQHDRPCRFLWLDGGVLGRCDDMVVIRGVNVFPSSVEAIVREIEPTAEFRMIVTRRDHMDQLAIQLEASESSAGQLARRLRDRLAMRIDVDPLPDGSLPRFEAKAKRWLDHRELH</sequence>
<dbReference type="EC" id="6.2.1.30" evidence="2"/>
<dbReference type="InterPro" id="IPR028154">
    <property type="entry name" value="AMP-dep_Lig_C"/>
</dbReference>
<dbReference type="Gene3D" id="3.40.50.12780">
    <property type="entry name" value="N-terminal domain of ligase-like"/>
    <property type="match status" value="1"/>
</dbReference>
<keyword evidence="2" id="KW-0436">Ligase</keyword>
<comment type="caution">
    <text evidence="2">The sequence shown here is derived from an EMBL/GenBank/DDBJ whole genome shotgun (WGS) entry which is preliminary data.</text>
</comment>
<dbReference type="GO" id="GO:0047475">
    <property type="term" value="F:phenylacetate-CoA ligase activity"/>
    <property type="evidence" value="ECO:0007669"/>
    <property type="project" value="UniProtKB-EC"/>
</dbReference>
<dbReference type="PANTHER" id="PTHR43845:SF1">
    <property type="entry name" value="BLR5969 PROTEIN"/>
    <property type="match status" value="1"/>
</dbReference>
<dbReference type="Pfam" id="PF14535">
    <property type="entry name" value="AMP-binding_C_2"/>
    <property type="match status" value="1"/>
</dbReference>
<dbReference type="Gene3D" id="3.30.300.30">
    <property type="match status" value="1"/>
</dbReference>
<dbReference type="SUPFAM" id="SSF56801">
    <property type="entry name" value="Acetyl-CoA synthetase-like"/>
    <property type="match status" value="1"/>
</dbReference>
<evidence type="ECO:0000313" key="2">
    <source>
        <dbReference type="EMBL" id="TWU58901.1"/>
    </source>
</evidence>
<name>A0A5C6FH38_9BACT</name>
<dbReference type="EMBL" id="SJPW01000002">
    <property type="protein sequence ID" value="TWU58901.1"/>
    <property type="molecule type" value="Genomic_DNA"/>
</dbReference>
<reference evidence="2 3" key="1">
    <citation type="submission" date="2019-02" db="EMBL/GenBank/DDBJ databases">
        <title>Deep-cultivation of Planctomycetes and their phenomic and genomic characterization uncovers novel biology.</title>
        <authorList>
            <person name="Wiegand S."/>
            <person name="Jogler M."/>
            <person name="Boedeker C."/>
            <person name="Pinto D."/>
            <person name="Vollmers J."/>
            <person name="Rivas-Marin E."/>
            <person name="Kohn T."/>
            <person name="Peeters S.H."/>
            <person name="Heuer A."/>
            <person name="Rast P."/>
            <person name="Oberbeckmann S."/>
            <person name="Bunk B."/>
            <person name="Jeske O."/>
            <person name="Meyerdierks A."/>
            <person name="Storesund J.E."/>
            <person name="Kallscheuer N."/>
            <person name="Luecker S."/>
            <person name="Lage O.M."/>
            <person name="Pohl T."/>
            <person name="Merkel B.J."/>
            <person name="Hornburger P."/>
            <person name="Mueller R.-W."/>
            <person name="Bruemmer F."/>
            <person name="Labrenz M."/>
            <person name="Spormann A.M."/>
            <person name="Op Den Camp H."/>
            <person name="Overmann J."/>
            <person name="Amann R."/>
            <person name="Jetten M.S.M."/>
            <person name="Mascher T."/>
            <person name="Medema M.H."/>
            <person name="Devos D.P."/>
            <person name="Kaster A.-K."/>
            <person name="Ovreas L."/>
            <person name="Rohde M."/>
            <person name="Galperin M.Y."/>
            <person name="Jogler C."/>
        </authorList>
    </citation>
    <scope>NUCLEOTIDE SEQUENCE [LARGE SCALE GENOMIC DNA]</scope>
    <source>
        <strain evidence="2 3">Poly51</strain>
    </source>
</reference>
<gene>
    <name evidence="2" type="primary">paaK</name>
    <name evidence="2" type="ORF">Poly51_16810</name>
</gene>
<dbReference type="Proteomes" id="UP000318288">
    <property type="component" value="Unassembled WGS sequence"/>
</dbReference>
<dbReference type="PANTHER" id="PTHR43845">
    <property type="entry name" value="BLR5969 PROTEIN"/>
    <property type="match status" value="1"/>
</dbReference>
<dbReference type="InterPro" id="IPR042099">
    <property type="entry name" value="ANL_N_sf"/>
</dbReference>
<protein>
    <submittedName>
        <fullName evidence="2">Phenylacetate-coenzyme A ligase</fullName>
        <ecNumber evidence="2">6.2.1.30</ecNumber>
    </submittedName>
</protein>
<proteinExistence type="predicted"/>
<evidence type="ECO:0000313" key="3">
    <source>
        <dbReference type="Proteomes" id="UP000318288"/>
    </source>
</evidence>
<accession>A0A5C6FH38</accession>
<dbReference type="AlphaFoldDB" id="A0A5C6FH38"/>
<organism evidence="2 3">
    <name type="scientific">Rubripirellula tenax</name>
    <dbReference type="NCBI Taxonomy" id="2528015"/>
    <lineage>
        <taxon>Bacteria</taxon>
        <taxon>Pseudomonadati</taxon>
        <taxon>Planctomycetota</taxon>
        <taxon>Planctomycetia</taxon>
        <taxon>Pirellulales</taxon>
        <taxon>Pirellulaceae</taxon>
        <taxon>Rubripirellula</taxon>
    </lineage>
</organism>
<keyword evidence="3" id="KW-1185">Reference proteome</keyword>
<dbReference type="InterPro" id="IPR045851">
    <property type="entry name" value="AMP-bd_C_sf"/>
</dbReference>
<evidence type="ECO:0000259" key="1">
    <source>
        <dbReference type="Pfam" id="PF14535"/>
    </source>
</evidence>